<protein>
    <submittedName>
        <fullName evidence="1">Uncharacterized protein</fullName>
    </submittedName>
</protein>
<comment type="caution">
    <text evidence="1">The sequence shown here is derived from an EMBL/GenBank/DDBJ whole genome shotgun (WGS) entry which is preliminary data.</text>
</comment>
<reference evidence="1 2" key="1">
    <citation type="journal article" date="2023" name="Nucleic Acids Res.">
        <title>The hologenome of Daphnia magna reveals possible DNA methylation and microbiome-mediated evolution of the host genome.</title>
        <authorList>
            <person name="Chaturvedi A."/>
            <person name="Li X."/>
            <person name="Dhandapani V."/>
            <person name="Marshall H."/>
            <person name="Kissane S."/>
            <person name="Cuenca-Cambronero M."/>
            <person name="Asole G."/>
            <person name="Calvet F."/>
            <person name="Ruiz-Romero M."/>
            <person name="Marangio P."/>
            <person name="Guigo R."/>
            <person name="Rago D."/>
            <person name="Mirbahai L."/>
            <person name="Eastwood N."/>
            <person name="Colbourne J.K."/>
            <person name="Zhou J."/>
            <person name="Mallon E."/>
            <person name="Orsini L."/>
        </authorList>
    </citation>
    <scope>NUCLEOTIDE SEQUENCE [LARGE SCALE GENOMIC DNA]</scope>
    <source>
        <strain evidence="1">LRV0_1</strain>
    </source>
</reference>
<dbReference type="Proteomes" id="UP001234178">
    <property type="component" value="Unassembled WGS sequence"/>
</dbReference>
<evidence type="ECO:0000313" key="2">
    <source>
        <dbReference type="Proteomes" id="UP001234178"/>
    </source>
</evidence>
<organism evidence="1 2">
    <name type="scientific">Daphnia magna</name>
    <dbReference type="NCBI Taxonomy" id="35525"/>
    <lineage>
        <taxon>Eukaryota</taxon>
        <taxon>Metazoa</taxon>
        <taxon>Ecdysozoa</taxon>
        <taxon>Arthropoda</taxon>
        <taxon>Crustacea</taxon>
        <taxon>Branchiopoda</taxon>
        <taxon>Diplostraca</taxon>
        <taxon>Cladocera</taxon>
        <taxon>Anomopoda</taxon>
        <taxon>Daphniidae</taxon>
        <taxon>Daphnia</taxon>
    </lineage>
</organism>
<gene>
    <name evidence="1" type="ORF">OUZ56_033260</name>
</gene>
<proteinExistence type="predicted"/>
<accession>A0ABQ9ZXJ8</accession>
<evidence type="ECO:0000313" key="1">
    <source>
        <dbReference type="EMBL" id="KAK4017628.1"/>
    </source>
</evidence>
<sequence length="71" mass="8318">MQKSNMLTDCKAIMLKLLLQKTSQQQFSLTNTGAVKAYNQQALLQLLLQQLRAIVFRQFFRAKQRFLLMII</sequence>
<keyword evidence="2" id="KW-1185">Reference proteome</keyword>
<dbReference type="EMBL" id="JAOYFB010000010">
    <property type="protein sequence ID" value="KAK4017628.1"/>
    <property type="molecule type" value="Genomic_DNA"/>
</dbReference>
<name>A0ABQ9ZXJ8_9CRUS</name>